<organism evidence="3 4">
    <name type="scientific">Petrimonas mucosa</name>
    <dbReference type="NCBI Taxonomy" id="1642646"/>
    <lineage>
        <taxon>Bacteria</taxon>
        <taxon>Pseudomonadati</taxon>
        <taxon>Bacteroidota</taxon>
        <taxon>Bacteroidia</taxon>
        <taxon>Bacteroidales</taxon>
        <taxon>Dysgonomonadaceae</taxon>
        <taxon>Petrimonas</taxon>
    </lineage>
</organism>
<evidence type="ECO:0000256" key="1">
    <source>
        <dbReference type="ARBA" id="ARBA00022801"/>
    </source>
</evidence>
<dbReference type="InterPro" id="IPR008928">
    <property type="entry name" value="6-hairpin_glycosidase_sf"/>
</dbReference>
<dbReference type="PANTHER" id="PTHR36845:SF1">
    <property type="entry name" value="HYDROLASE, PUTATIVE (AFU_ORTHOLOGUE AFUA_7G05090)-RELATED"/>
    <property type="match status" value="1"/>
</dbReference>
<protein>
    <submittedName>
        <fullName evidence="3">Unsaturated chondroitin disaccharide hydrolase</fullName>
        <ecNumber evidence="3">3.2.1.180</ecNumber>
    </submittedName>
</protein>
<dbReference type="Proteomes" id="UP000178485">
    <property type="component" value="Chromosome i"/>
</dbReference>
<dbReference type="RefSeq" id="WP_083373340.1">
    <property type="nucleotide sequence ID" value="NZ_JAQVII010000068.1"/>
</dbReference>
<dbReference type="PANTHER" id="PTHR36845">
    <property type="entry name" value="HYDROLASE, PUTATIVE (AFU_ORTHOLOGUE AFUA_7G05090)-RELATED"/>
    <property type="match status" value="1"/>
</dbReference>
<evidence type="ECO:0000256" key="2">
    <source>
        <dbReference type="ARBA" id="ARBA00038358"/>
    </source>
</evidence>
<dbReference type="Gene3D" id="1.50.10.10">
    <property type="match status" value="1"/>
</dbReference>
<reference evidence="3 4" key="1">
    <citation type="submission" date="2016-08" db="EMBL/GenBank/DDBJ databases">
        <authorList>
            <person name="Seilhamer J.J."/>
        </authorList>
    </citation>
    <scope>NUCLEOTIDE SEQUENCE [LARGE SCALE GENOMIC DNA]</scope>
    <source>
        <strain evidence="3">ING2-E5A</strain>
    </source>
</reference>
<dbReference type="GO" id="GO:0052757">
    <property type="term" value="F:chondroitin hydrolase activity"/>
    <property type="evidence" value="ECO:0007669"/>
    <property type="project" value="TreeGrafter"/>
</dbReference>
<evidence type="ECO:0000313" key="3">
    <source>
        <dbReference type="EMBL" id="SCM59416.1"/>
    </source>
</evidence>
<sequence>MNARTFITLFLCTALTMLQSCKSGQSNDIVAENFNFAAQQLQYAIDLTTEAISKDTRDSARRASRPLVSPRTLEKDGSLKVVTAHDWTSGFFPGELWFMYEMTNDPAWEERARKFTEPLQVLRYHTGTHDLGFMMYNSFGNGLRLTGDQEYREILLDAARSLATRYKPGAKIIRSWDHNGDKWQCPVIIDNMMNLELLFWAFRESNDSTFYQIAVNHANSTIKNHFRPDYGTYHVVDYDTITGEVLNRHTHQGYAHESTWSRGEAWALYGFTLMYRETGDQLYLDQANHIADFIFSHPRLPDDLIPYWDFDAPEIPDEPRDVSAAAIIASALYELSGYNVEDAGLYRQWADTILENLTSSYRAAPGADGGFLLLHSTGAKSLNSEIDVPLVYADYYFLEALLRKSKIEHNQPLF</sequence>
<dbReference type="KEGG" id="pmuc:ING2E5A_2620"/>
<dbReference type="InterPro" id="IPR012341">
    <property type="entry name" value="6hp_glycosidase-like_sf"/>
</dbReference>
<name>A0A1G4GA41_9BACT</name>
<comment type="similarity">
    <text evidence="2">Belongs to the glycosyl hydrolase 88 family.</text>
</comment>
<keyword evidence="1 3" id="KW-0378">Hydrolase</keyword>
<dbReference type="GO" id="GO:0000272">
    <property type="term" value="P:polysaccharide catabolic process"/>
    <property type="evidence" value="ECO:0007669"/>
    <property type="project" value="TreeGrafter"/>
</dbReference>
<keyword evidence="3" id="KW-0326">Glycosidase</keyword>
<dbReference type="PROSITE" id="PS51257">
    <property type="entry name" value="PROKAR_LIPOPROTEIN"/>
    <property type="match status" value="1"/>
</dbReference>
<keyword evidence="4" id="KW-1185">Reference proteome</keyword>
<gene>
    <name evidence="3" type="primary">ugl3</name>
    <name evidence="3" type="ORF">ING2E5A_2620</name>
</gene>
<dbReference type="EC" id="3.2.1.180" evidence="3"/>
<dbReference type="InterPro" id="IPR052369">
    <property type="entry name" value="UG_Glycosaminoglycan_Hydrolase"/>
</dbReference>
<dbReference type="STRING" id="1642646.ING2E5A_2620"/>
<dbReference type="AlphaFoldDB" id="A0A1G4GA41"/>
<evidence type="ECO:0000313" key="4">
    <source>
        <dbReference type="Proteomes" id="UP000178485"/>
    </source>
</evidence>
<dbReference type="SUPFAM" id="SSF48208">
    <property type="entry name" value="Six-hairpin glycosidases"/>
    <property type="match status" value="1"/>
</dbReference>
<dbReference type="GO" id="GO:0102212">
    <property type="term" value="F:unsaturated chondroitin disaccharide hydrolase activity"/>
    <property type="evidence" value="ECO:0007669"/>
    <property type="project" value="UniProtKB-EC"/>
</dbReference>
<proteinExistence type="inferred from homology"/>
<dbReference type="EMBL" id="LT608328">
    <property type="protein sequence ID" value="SCM59416.1"/>
    <property type="molecule type" value="Genomic_DNA"/>
</dbReference>
<accession>A0A1G4GA41</accession>